<organism evidence="1 2">
    <name type="scientific">Xanthobacter dioxanivorans</name>
    <dbReference type="NCBI Taxonomy" id="2528964"/>
    <lineage>
        <taxon>Bacteria</taxon>
        <taxon>Pseudomonadati</taxon>
        <taxon>Pseudomonadota</taxon>
        <taxon>Alphaproteobacteria</taxon>
        <taxon>Hyphomicrobiales</taxon>
        <taxon>Xanthobacteraceae</taxon>
        <taxon>Xanthobacter</taxon>
    </lineage>
</organism>
<gene>
    <name evidence="1" type="ORF">EZH22_24455</name>
</gene>
<evidence type="ECO:0000313" key="2">
    <source>
        <dbReference type="Proteomes" id="UP000596427"/>
    </source>
</evidence>
<dbReference type="EMBL" id="CP063362">
    <property type="protein sequence ID" value="QRG06105.1"/>
    <property type="molecule type" value="Genomic_DNA"/>
</dbReference>
<dbReference type="AlphaFoldDB" id="A0A974PM34"/>
<dbReference type="Proteomes" id="UP000596427">
    <property type="component" value="Chromosome"/>
</dbReference>
<keyword evidence="2" id="KW-1185">Reference proteome</keyword>
<protein>
    <submittedName>
        <fullName evidence="1">Uncharacterized protein</fullName>
    </submittedName>
</protein>
<name>A0A974PM34_9HYPH</name>
<accession>A0A974PM34</accession>
<sequence>MNDHVLDLTRTAWKQAHGDLEAIGTWLLHRDGPLPCLVLKPRNAQRHDQFIPCVVLQKNAWVWSEAIGDGAEAARTACEFAGALGLDTHNSTNIIRVASIIRDHIGDLLSIPPMPMEREVVGEATVTDERGRVTEGEIMARV</sequence>
<reference evidence="1 2" key="1">
    <citation type="submission" date="2020-10" db="EMBL/GenBank/DDBJ databases">
        <title>Degradation of 1,4-Dioxane by Xanthobacter sp. YN2, via a Novel Group-2 Soluble Di-Iron Monooxygenase.</title>
        <authorList>
            <person name="Ma F."/>
            <person name="Wang Y."/>
            <person name="Yang J."/>
            <person name="Guo H."/>
            <person name="Su D."/>
            <person name="Yu L."/>
        </authorList>
    </citation>
    <scope>NUCLEOTIDE SEQUENCE [LARGE SCALE GENOMIC DNA]</scope>
    <source>
        <strain evidence="1 2">YN2</strain>
    </source>
</reference>
<dbReference type="KEGG" id="xdi:EZH22_24455"/>
<proteinExistence type="predicted"/>
<dbReference type="RefSeq" id="WP_203192982.1">
    <property type="nucleotide sequence ID" value="NZ_CP063362.1"/>
</dbReference>
<evidence type="ECO:0000313" key="1">
    <source>
        <dbReference type="EMBL" id="QRG06105.1"/>
    </source>
</evidence>